<dbReference type="Proteomes" id="UP000267268">
    <property type="component" value="Chromosome 1"/>
</dbReference>
<accession>A0A3Q9FMN1</accession>
<reference evidence="1 2" key="1">
    <citation type="submission" date="2018-12" db="EMBL/GenBank/DDBJ databases">
        <title>Flammeovirga pectinis sp. nov., isolated from the gut of the Korean scallop, Patinopecten yessoensis.</title>
        <authorList>
            <person name="Bae J.-W."/>
            <person name="Jeong Y.-S."/>
            <person name="Kang W."/>
        </authorList>
    </citation>
    <scope>NUCLEOTIDE SEQUENCE [LARGE SCALE GENOMIC DNA]</scope>
    <source>
        <strain evidence="1 2">L12M1</strain>
    </source>
</reference>
<dbReference type="KEGG" id="fll:EI427_00310"/>
<sequence length="305" mass="33215">MKKIVNIWVLCIGLTFQSCELYDTYKDEVNAEFIGETVAFAVATPIGEADSVKENSVPLSLTVEMPMAIQTNRGIEVRYTFEGDAVFGTDFTAKAIERNEPNASDVTEKYATSQGGKFVMKNREITEDESGDESYTNTQNTAIIEISPLVVAGVDKTSGKTLSIVLSSAKNLDNGEQITVGQGGIKKEYNIIINDIHCPTSLAGNYGAQISTETGIQDIPDVTLTKVDALANPDDIWGLYDISNIAGDIQDIPFQIIDQCGEFLGPSDSYISVQGETETNGRIVLDVMFSDGTTTKQWILYLTKK</sequence>
<proteinExistence type="predicted"/>
<dbReference type="RefSeq" id="WP_126610645.1">
    <property type="nucleotide sequence ID" value="NZ_CP034562.1"/>
</dbReference>
<evidence type="ECO:0000313" key="1">
    <source>
        <dbReference type="EMBL" id="AZQ60702.1"/>
    </source>
</evidence>
<dbReference type="PROSITE" id="PS51257">
    <property type="entry name" value="PROKAR_LIPOPROTEIN"/>
    <property type="match status" value="1"/>
</dbReference>
<keyword evidence="2" id="KW-1185">Reference proteome</keyword>
<dbReference type="AlphaFoldDB" id="A0A3Q9FMN1"/>
<name>A0A3Q9FMN1_9BACT</name>
<organism evidence="1 2">
    <name type="scientific">Flammeovirga pectinis</name>
    <dbReference type="NCBI Taxonomy" id="2494373"/>
    <lineage>
        <taxon>Bacteria</taxon>
        <taxon>Pseudomonadati</taxon>
        <taxon>Bacteroidota</taxon>
        <taxon>Cytophagia</taxon>
        <taxon>Cytophagales</taxon>
        <taxon>Flammeovirgaceae</taxon>
        <taxon>Flammeovirga</taxon>
    </lineage>
</organism>
<dbReference type="OrthoDB" id="975898at2"/>
<dbReference type="EMBL" id="CP034562">
    <property type="protein sequence ID" value="AZQ60702.1"/>
    <property type="molecule type" value="Genomic_DNA"/>
</dbReference>
<evidence type="ECO:0000313" key="2">
    <source>
        <dbReference type="Proteomes" id="UP000267268"/>
    </source>
</evidence>
<gene>
    <name evidence="1" type="ORF">EI427_00310</name>
</gene>
<protein>
    <submittedName>
        <fullName evidence="1">Uncharacterized protein</fullName>
    </submittedName>
</protein>